<organism evidence="2 3">
    <name type="scientific">Emticicia oligotrophica (strain DSM 17448 / CIP 109782 / MTCC 6937 / GPTSA100-15)</name>
    <dbReference type="NCBI Taxonomy" id="929562"/>
    <lineage>
        <taxon>Bacteria</taxon>
        <taxon>Pseudomonadati</taxon>
        <taxon>Bacteroidota</taxon>
        <taxon>Cytophagia</taxon>
        <taxon>Cytophagales</taxon>
        <taxon>Leadbetterellaceae</taxon>
        <taxon>Emticicia</taxon>
    </lineage>
</organism>
<sequence length="103" mass="11890">MQKFKQMTTLPSPEIEVIEEVVEDLADIKLWELVVFNDDINTFDHVIDTLIDVCQHTPEQAEQCTLIIHYKGKCGVKSGDFEELAAMRNEICRRHISAEIMLK</sequence>
<reference evidence="2 3" key="1">
    <citation type="submission" date="2011-07" db="EMBL/GenBank/DDBJ databases">
        <title>The complete genome of chromosome of Emticicia oligotrophica DSM 17448.</title>
        <authorList>
            <consortium name="US DOE Joint Genome Institute (JGI-PGF)"/>
            <person name="Lucas S."/>
            <person name="Han J."/>
            <person name="Lapidus A."/>
            <person name="Bruce D."/>
            <person name="Goodwin L."/>
            <person name="Pitluck S."/>
            <person name="Peters L."/>
            <person name="Kyrpides N."/>
            <person name="Mavromatis K."/>
            <person name="Ivanova N."/>
            <person name="Ovchinnikova G."/>
            <person name="Teshima H."/>
            <person name="Detter J.C."/>
            <person name="Tapia R."/>
            <person name="Han C."/>
            <person name="Land M."/>
            <person name="Hauser L."/>
            <person name="Markowitz V."/>
            <person name="Cheng J.-F."/>
            <person name="Hugenholtz P."/>
            <person name="Woyke T."/>
            <person name="Wu D."/>
            <person name="Tindall B."/>
            <person name="Pomrenke H."/>
            <person name="Brambilla E."/>
            <person name="Klenk H.-P."/>
            <person name="Eisen J.A."/>
        </authorList>
    </citation>
    <scope>NUCLEOTIDE SEQUENCE [LARGE SCALE GENOMIC DNA]</scope>
    <source>
        <strain evidence="2 3">DSM 17448</strain>
    </source>
</reference>
<dbReference type="InterPro" id="IPR014719">
    <property type="entry name" value="Ribosomal_bL12_C/ClpS-like"/>
</dbReference>
<dbReference type="Proteomes" id="UP000002875">
    <property type="component" value="Chromosome"/>
</dbReference>
<evidence type="ECO:0000313" key="2">
    <source>
        <dbReference type="EMBL" id="AFK03934.1"/>
    </source>
</evidence>
<dbReference type="GO" id="GO:0008233">
    <property type="term" value="F:peptidase activity"/>
    <property type="evidence" value="ECO:0007669"/>
    <property type="project" value="UniProtKB-KW"/>
</dbReference>
<name>A0ABN4ANN4_EMTOG</name>
<keyword evidence="2" id="KW-0378">Hydrolase</keyword>
<evidence type="ECO:0000313" key="3">
    <source>
        <dbReference type="Proteomes" id="UP000002875"/>
    </source>
</evidence>
<feature type="domain" description="Adaptor protein ClpS core" evidence="1">
    <location>
        <begin position="29"/>
        <end position="93"/>
    </location>
</feature>
<protein>
    <submittedName>
        <fullName evidence="2">ATP-dependent Clp protease adaptor protein ClpS</fullName>
    </submittedName>
</protein>
<keyword evidence="2" id="KW-0645">Protease</keyword>
<accession>A0ABN4ANN4</accession>
<proteinExistence type="predicted"/>
<dbReference type="Pfam" id="PF02617">
    <property type="entry name" value="ClpS"/>
    <property type="match status" value="1"/>
</dbReference>
<gene>
    <name evidence="2" type="ordered locus">Emtol_2799</name>
</gene>
<dbReference type="SUPFAM" id="SSF54736">
    <property type="entry name" value="ClpS-like"/>
    <property type="match status" value="1"/>
</dbReference>
<dbReference type="EMBL" id="CP002961">
    <property type="protein sequence ID" value="AFK03934.1"/>
    <property type="molecule type" value="Genomic_DNA"/>
</dbReference>
<keyword evidence="3" id="KW-1185">Reference proteome</keyword>
<dbReference type="Gene3D" id="3.30.1390.10">
    <property type="match status" value="1"/>
</dbReference>
<dbReference type="InterPro" id="IPR003769">
    <property type="entry name" value="ClpS_core"/>
</dbReference>
<evidence type="ECO:0000259" key="1">
    <source>
        <dbReference type="Pfam" id="PF02617"/>
    </source>
</evidence>
<dbReference type="GO" id="GO:0006508">
    <property type="term" value="P:proteolysis"/>
    <property type="evidence" value="ECO:0007669"/>
    <property type="project" value="UniProtKB-KW"/>
</dbReference>